<dbReference type="Proteomes" id="UP000789920">
    <property type="component" value="Unassembled WGS sequence"/>
</dbReference>
<accession>A0ACA9P5X6</accession>
<organism evidence="1 2">
    <name type="scientific">Racocetra persica</name>
    <dbReference type="NCBI Taxonomy" id="160502"/>
    <lineage>
        <taxon>Eukaryota</taxon>
        <taxon>Fungi</taxon>
        <taxon>Fungi incertae sedis</taxon>
        <taxon>Mucoromycota</taxon>
        <taxon>Glomeromycotina</taxon>
        <taxon>Glomeromycetes</taxon>
        <taxon>Diversisporales</taxon>
        <taxon>Gigasporaceae</taxon>
        <taxon>Racocetra</taxon>
    </lineage>
</organism>
<feature type="non-terminal residue" evidence="1">
    <location>
        <position position="41"/>
    </location>
</feature>
<comment type="caution">
    <text evidence="1">The sequence shown here is derived from an EMBL/GenBank/DDBJ whole genome shotgun (WGS) entry which is preliminary data.</text>
</comment>
<evidence type="ECO:0000313" key="2">
    <source>
        <dbReference type="Proteomes" id="UP000789920"/>
    </source>
</evidence>
<evidence type="ECO:0000313" key="1">
    <source>
        <dbReference type="EMBL" id="CAG8691055.1"/>
    </source>
</evidence>
<feature type="non-terminal residue" evidence="1">
    <location>
        <position position="1"/>
    </location>
</feature>
<reference evidence="1" key="1">
    <citation type="submission" date="2021-06" db="EMBL/GenBank/DDBJ databases">
        <authorList>
            <person name="Kallberg Y."/>
            <person name="Tangrot J."/>
            <person name="Rosling A."/>
        </authorList>
    </citation>
    <scope>NUCLEOTIDE SEQUENCE</scope>
    <source>
        <strain evidence="1">MA461A</strain>
    </source>
</reference>
<keyword evidence="2" id="KW-1185">Reference proteome</keyword>
<gene>
    <name evidence="1" type="ORF">RPERSI_LOCUS9551</name>
</gene>
<proteinExistence type="predicted"/>
<name>A0ACA9P5X6_9GLOM</name>
<protein>
    <submittedName>
        <fullName evidence="1">26629_t:CDS:1</fullName>
    </submittedName>
</protein>
<dbReference type="EMBL" id="CAJVQC010018142">
    <property type="protein sequence ID" value="CAG8691055.1"/>
    <property type="molecule type" value="Genomic_DNA"/>
</dbReference>
<sequence length="41" mass="4790">EHNVLTYLTVEQAHKTKKKKKLGLLRIPNPIFLPSHQPSKR</sequence>